<name>E3NIL5_CAERE</name>
<evidence type="ECO:0000313" key="11">
    <source>
        <dbReference type="Proteomes" id="UP000008281"/>
    </source>
</evidence>
<evidence type="ECO:0000256" key="4">
    <source>
        <dbReference type="ARBA" id="ARBA00022722"/>
    </source>
</evidence>
<feature type="compositionally biased region" description="Acidic residues" evidence="8">
    <location>
        <begin position="457"/>
        <end position="466"/>
    </location>
</feature>
<dbReference type="PANTHER" id="PTHR22930">
    <property type="match status" value="1"/>
</dbReference>
<comment type="cofactor">
    <cofactor evidence="1">
        <name>a divalent metal cation</name>
        <dbReference type="ChEBI" id="CHEBI:60240"/>
    </cofactor>
</comment>
<keyword evidence="11" id="KW-1185">Reference proteome</keyword>
<dbReference type="InterPro" id="IPR027806">
    <property type="entry name" value="HARBI1_dom"/>
</dbReference>
<keyword evidence="5" id="KW-0479">Metal-binding</keyword>
<sequence>MKQVMDDSKGKKCETEDICSMFAQKTAHWPEMDRILAKAKVVSFIGSLKLPGPEAIPSNYGQMNYERRQMDVVALFLSLFCYSCCCYKTVEKDKRNLYTLLTVGSNIISLQPSKKSILSMGLSQPTLSRLISSCIHDICKEAPKYIKFPKTKAEIQTMTRAFADKTYSNGTVKVVALFLSLFCYSCCCYKTVEKDKRNLYTLLTVGSNIISLQPSKKSILSMGLSQPTLSRLISSCIHDICKEAPKYIKFPKTKAEIQTMTRAFADKTYSNGTVKGVPCFAVVDGKHWRCDHPPNTGSLNRNYKSFFSFNSLFVCDNDTRIIYAQISELGVNSDAQLFRCGILDELMERAVRTVGYQKLGDSDVIMPPFILGDNGFGLSKHVITPYRQNQLASSGHIKFNEIISGSRVKIENCFGILTSKFQIFSRNLRLDPKTSRALIVSASVIHNISLGPLEVSPENDDDDECTDPYRTPEEQRSALREYLLNR</sequence>
<keyword evidence="4" id="KW-0540">Nuclease</keyword>
<evidence type="ECO:0000256" key="3">
    <source>
        <dbReference type="ARBA" id="ARBA00006958"/>
    </source>
</evidence>
<gene>
    <name evidence="10" type="ORF">CRE_10682</name>
</gene>
<keyword evidence="6" id="KW-0378">Hydrolase</keyword>
<feature type="region of interest" description="Disordered" evidence="8">
    <location>
        <begin position="453"/>
        <end position="476"/>
    </location>
</feature>
<dbReference type="OrthoDB" id="6627079at2759"/>
<evidence type="ECO:0000256" key="5">
    <source>
        <dbReference type="ARBA" id="ARBA00022723"/>
    </source>
</evidence>
<keyword evidence="7" id="KW-0539">Nucleus</keyword>
<accession>E3NIL5</accession>
<evidence type="ECO:0000259" key="9">
    <source>
        <dbReference type="Pfam" id="PF13359"/>
    </source>
</evidence>
<dbReference type="InParanoid" id="E3NIL5"/>
<dbReference type="eggNOG" id="KOG4585">
    <property type="taxonomic scope" value="Eukaryota"/>
</dbReference>
<dbReference type="AlphaFoldDB" id="E3NIL5"/>
<dbReference type="Pfam" id="PF13359">
    <property type="entry name" value="DDE_Tnp_4"/>
    <property type="match status" value="1"/>
</dbReference>
<dbReference type="GO" id="GO:0005634">
    <property type="term" value="C:nucleus"/>
    <property type="evidence" value="ECO:0007669"/>
    <property type="project" value="UniProtKB-SubCell"/>
</dbReference>
<evidence type="ECO:0000256" key="1">
    <source>
        <dbReference type="ARBA" id="ARBA00001968"/>
    </source>
</evidence>
<comment type="subcellular location">
    <subcellularLocation>
        <location evidence="2">Nucleus</location>
    </subcellularLocation>
</comment>
<evidence type="ECO:0000256" key="8">
    <source>
        <dbReference type="SAM" id="MobiDB-lite"/>
    </source>
</evidence>
<dbReference type="GO" id="GO:0046872">
    <property type="term" value="F:metal ion binding"/>
    <property type="evidence" value="ECO:0007669"/>
    <property type="project" value="UniProtKB-KW"/>
</dbReference>
<dbReference type="HOGENOM" id="CLU_561695_0_0_1"/>
<evidence type="ECO:0000256" key="6">
    <source>
        <dbReference type="ARBA" id="ARBA00022801"/>
    </source>
</evidence>
<organism evidence="11">
    <name type="scientific">Caenorhabditis remanei</name>
    <name type="common">Caenorhabditis vulgaris</name>
    <dbReference type="NCBI Taxonomy" id="31234"/>
    <lineage>
        <taxon>Eukaryota</taxon>
        <taxon>Metazoa</taxon>
        <taxon>Ecdysozoa</taxon>
        <taxon>Nematoda</taxon>
        <taxon>Chromadorea</taxon>
        <taxon>Rhabditida</taxon>
        <taxon>Rhabditina</taxon>
        <taxon>Rhabditomorpha</taxon>
        <taxon>Rhabditoidea</taxon>
        <taxon>Rhabditidae</taxon>
        <taxon>Peloderinae</taxon>
        <taxon>Caenorhabditis</taxon>
    </lineage>
</organism>
<dbReference type="GO" id="GO:0016787">
    <property type="term" value="F:hydrolase activity"/>
    <property type="evidence" value="ECO:0007669"/>
    <property type="project" value="UniProtKB-KW"/>
</dbReference>
<reference evidence="10" key="1">
    <citation type="submission" date="2007-07" db="EMBL/GenBank/DDBJ databases">
        <title>PCAP assembly of the Caenorhabditis remanei genome.</title>
        <authorList>
            <consortium name="The Caenorhabditis remanei Sequencing Consortium"/>
            <person name="Wilson R.K."/>
        </authorList>
    </citation>
    <scope>NUCLEOTIDE SEQUENCE [LARGE SCALE GENOMIC DNA]</scope>
    <source>
        <strain evidence="10">PB4641</strain>
    </source>
</reference>
<dbReference type="InterPro" id="IPR045249">
    <property type="entry name" value="HARBI1-like"/>
</dbReference>
<dbReference type="PANTHER" id="PTHR22930:SF289">
    <property type="entry name" value="DDE TNP4 DOMAIN-CONTAINING PROTEIN-RELATED"/>
    <property type="match status" value="1"/>
</dbReference>
<dbReference type="GO" id="GO:0004518">
    <property type="term" value="F:nuclease activity"/>
    <property type="evidence" value="ECO:0007669"/>
    <property type="project" value="UniProtKB-KW"/>
</dbReference>
<dbReference type="Proteomes" id="UP000008281">
    <property type="component" value="Unassembled WGS sequence"/>
</dbReference>
<evidence type="ECO:0000256" key="2">
    <source>
        <dbReference type="ARBA" id="ARBA00004123"/>
    </source>
</evidence>
<protein>
    <recommendedName>
        <fullName evidence="9">DDE Tnp4 domain-containing protein</fullName>
    </recommendedName>
</protein>
<dbReference type="STRING" id="31234.E3NIL5"/>
<proteinExistence type="inferred from homology"/>
<feature type="domain" description="DDE Tnp4" evidence="9">
    <location>
        <begin position="283"/>
        <end position="447"/>
    </location>
</feature>
<comment type="similarity">
    <text evidence="3">Belongs to the HARBI1 family.</text>
</comment>
<dbReference type="EMBL" id="DS268706">
    <property type="protein sequence ID" value="EFO99053.1"/>
    <property type="molecule type" value="Genomic_DNA"/>
</dbReference>
<evidence type="ECO:0000256" key="7">
    <source>
        <dbReference type="ARBA" id="ARBA00023242"/>
    </source>
</evidence>
<evidence type="ECO:0000313" key="10">
    <source>
        <dbReference type="EMBL" id="EFO99053.1"/>
    </source>
</evidence>